<evidence type="ECO:0000256" key="11">
    <source>
        <dbReference type="RuleBase" id="RU003357"/>
    </source>
</evidence>
<evidence type="ECO:0000313" key="15">
    <source>
        <dbReference type="Proteomes" id="UP001218362"/>
    </source>
</evidence>
<dbReference type="InterPro" id="IPR036942">
    <property type="entry name" value="Beta-barrel_TonB_sf"/>
</dbReference>
<dbReference type="KEGG" id="acob:P0Y56_09000"/>
<keyword evidence="4" id="KW-0410">Iron transport</keyword>
<reference evidence="14" key="1">
    <citation type="submission" date="2023-03" db="EMBL/GenBank/DDBJ databases">
        <title>Andean soil-derived lignocellulolytic bacterial consortium as a source of novel taxa and putative plastic-active enzymes.</title>
        <authorList>
            <person name="Diaz-Garcia L."/>
            <person name="Chuvochina M."/>
            <person name="Feuerriegel G."/>
            <person name="Bunk B."/>
            <person name="Sproer C."/>
            <person name="Streit W.R."/>
            <person name="Rodriguez L.M."/>
            <person name="Overmann J."/>
            <person name="Jimenez D.J."/>
        </authorList>
    </citation>
    <scope>NUCLEOTIDE SEQUENCE</scope>
    <source>
        <strain evidence="14">MAG 26</strain>
    </source>
</reference>
<dbReference type="GO" id="GO:0009279">
    <property type="term" value="C:cell outer membrane"/>
    <property type="evidence" value="ECO:0007669"/>
    <property type="project" value="UniProtKB-SubCell"/>
</dbReference>
<comment type="subcellular location">
    <subcellularLocation>
        <location evidence="1 10">Cell outer membrane</location>
        <topology evidence="1 10">Multi-pass membrane protein</topology>
    </subcellularLocation>
</comment>
<dbReference type="PANTHER" id="PTHR32552">
    <property type="entry name" value="FERRICHROME IRON RECEPTOR-RELATED"/>
    <property type="match status" value="1"/>
</dbReference>
<dbReference type="InterPro" id="IPR012910">
    <property type="entry name" value="Plug_dom"/>
</dbReference>
<keyword evidence="12" id="KW-0732">Signal</keyword>
<keyword evidence="9 10" id="KW-0998">Cell outer membrane</keyword>
<evidence type="ECO:0000256" key="3">
    <source>
        <dbReference type="ARBA" id="ARBA00022452"/>
    </source>
</evidence>
<gene>
    <name evidence="14" type="ORF">P0Y56_09000</name>
</gene>
<evidence type="ECO:0000256" key="4">
    <source>
        <dbReference type="ARBA" id="ARBA00022496"/>
    </source>
</evidence>
<comment type="similarity">
    <text evidence="10 11">Belongs to the TonB-dependent receptor family.</text>
</comment>
<keyword evidence="4" id="KW-0406">Ion transport</keyword>
<keyword evidence="6" id="KW-0408">Iron</keyword>
<protein>
    <submittedName>
        <fullName evidence="14">TonB-dependent receptor</fullName>
    </submittedName>
</protein>
<proteinExistence type="inferred from homology"/>
<dbReference type="PROSITE" id="PS51318">
    <property type="entry name" value="TAT"/>
    <property type="match status" value="1"/>
</dbReference>
<dbReference type="PANTHER" id="PTHR32552:SF74">
    <property type="entry name" value="HYDROXAMATE SIDEROPHORE RECEPTOR FHUE"/>
    <property type="match status" value="1"/>
</dbReference>
<dbReference type="Pfam" id="PF00593">
    <property type="entry name" value="TonB_dep_Rec_b-barrel"/>
    <property type="match status" value="1"/>
</dbReference>
<dbReference type="AlphaFoldDB" id="A0AAJ6BLB1"/>
<dbReference type="Proteomes" id="UP001218362">
    <property type="component" value="Chromosome"/>
</dbReference>
<dbReference type="CDD" id="cd01347">
    <property type="entry name" value="ligand_gated_channel"/>
    <property type="match status" value="1"/>
</dbReference>
<feature type="signal peptide" evidence="12">
    <location>
        <begin position="1"/>
        <end position="26"/>
    </location>
</feature>
<dbReference type="Pfam" id="PF07660">
    <property type="entry name" value="STN"/>
    <property type="match status" value="1"/>
</dbReference>
<accession>A0AAJ6BLB1</accession>
<dbReference type="Gene3D" id="2.170.130.10">
    <property type="entry name" value="TonB-dependent receptor, plug domain"/>
    <property type="match status" value="1"/>
</dbReference>
<name>A0AAJ6BLB1_9SPHN</name>
<dbReference type="GO" id="GO:0015344">
    <property type="term" value="F:siderophore uptake transmembrane transporter activity"/>
    <property type="evidence" value="ECO:0007669"/>
    <property type="project" value="TreeGrafter"/>
</dbReference>
<dbReference type="SUPFAM" id="SSF56935">
    <property type="entry name" value="Porins"/>
    <property type="match status" value="1"/>
</dbReference>
<evidence type="ECO:0000256" key="5">
    <source>
        <dbReference type="ARBA" id="ARBA00022692"/>
    </source>
</evidence>
<feature type="domain" description="Secretin/TonB short N-terminal" evidence="13">
    <location>
        <begin position="65"/>
        <end position="116"/>
    </location>
</feature>
<dbReference type="InterPro" id="IPR037066">
    <property type="entry name" value="Plug_dom_sf"/>
</dbReference>
<evidence type="ECO:0000256" key="1">
    <source>
        <dbReference type="ARBA" id="ARBA00004571"/>
    </source>
</evidence>
<sequence>MIHREGNSNIRTWLLALSAASTLALAAGVAAPAAAQAQEQKIYEFDVAAQPLGKAITRIAAQAGLQVLYNDDGPANASAPAVIGRMTVEQALGRALAGTGYTFQYVRPGVITLRAVSAAGNADGEKVTAVVSVEGVTGSPYFGGAGRDAGVNGVNGSRDITATEGTGSFTSGALTIGSKVPQALKDVPQSISLLTNERLEQQNITDFTTAMKQLPGISFAQGGSNLETTFYSRGFAVTSLQVDGGAPLETSAAAVWGMYPQIDMSIYDHVELLRGAAGQFGSYGDPGGTVNLVRKKPLDHDEFSIEAQVGSWQNYRLVADATAPLALDGRLRGRLVVTYQDNHYFYDIAKSNKTLIYGIAEFDLTPTTLVSAGVDYTRQDSLPWQGGLPRYLDGGDLKLPRSTCLCFDWNRWTFDTTDIFGSIEQKIGDDWTFKLNLTRTSQSVMQKIGYSQGGVNPTNLLGPVLNGFYQRVASKQFSAEATLAGAFTLFDQRQEITAGVNRVKSDAGGTADYDTLISSSVAAPYQPYPGGPIFYYGSPNGLLPPINVFGFDPADPLYTEPRNPLRYGNYPEFGTVQTGAYINLRLTAFDRLHLDTGLRWTRYRYARKDEYLCTTTTDSCAGLQIGDVYDSDAMKYGEHDFSWPPPVNVSFDLTKQLTAYVGYTDIYRSQSFDVDANLKPVDPVTGSNWELGLKWAARGGKLNLSLAAYDIKQKGFAMPDPPDYSNYYTVAPGVYCCFVTNSDGRLRSKGIDLEASGEIARGWQFSGSYTYNENRAEGTYFGIDADTPVTPIVTIAPKHLYKLWTSYDFGAAGRERFLSGLRLSLGVNGQSSGFNSGRTCVRLNDTVAPNPITGAQPCLPDGYEDYAFVVPAYAVVSGRIDYRLSDKWSLALNLDNIFDKIYYQSTGTAVTRGNWYGTPRSFTASLRAKW</sequence>
<evidence type="ECO:0000256" key="7">
    <source>
        <dbReference type="ARBA" id="ARBA00023077"/>
    </source>
</evidence>
<dbReference type="Pfam" id="PF07715">
    <property type="entry name" value="Plug"/>
    <property type="match status" value="1"/>
</dbReference>
<dbReference type="InterPro" id="IPR011662">
    <property type="entry name" value="Secretin/TonB_short_N"/>
</dbReference>
<dbReference type="PROSITE" id="PS52016">
    <property type="entry name" value="TONB_DEPENDENT_REC_3"/>
    <property type="match status" value="1"/>
</dbReference>
<dbReference type="InterPro" id="IPR006311">
    <property type="entry name" value="TAT_signal"/>
</dbReference>
<evidence type="ECO:0000256" key="2">
    <source>
        <dbReference type="ARBA" id="ARBA00022448"/>
    </source>
</evidence>
<dbReference type="Gene3D" id="3.55.50.30">
    <property type="match status" value="1"/>
</dbReference>
<organism evidence="14 15">
    <name type="scientific">Candidatus Andeanibacterium colombiense</name>
    <dbReference type="NCBI Taxonomy" id="3121345"/>
    <lineage>
        <taxon>Bacteria</taxon>
        <taxon>Pseudomonadati</taxon>
        <taxon>Pseudomonadota</taxon>
        <taxon>Alphaproteobacteria</taxon>
        <taxon>Sphingomonadales</taxon>
        <taxon>Sphingomonadaceae</taxon>
        <taxon>Candidatus Andeanibacterium</taxon>
    </lineage>
</organism>
<dbReference type="SMART" id="SM00965">
    <property type="entry name" value="STN"/>
    <property type="match status" value="1"/>
</dbReference>
<keyword evidence="8 10" id="KW-0472">Membrane</keyword>
<evidence type="ECO:0000256" key="9">
    <source>
        <dbReference type="ARBA" id="ARBA00023237"/>
    </source>
</evidence>
<keyword evidence="14" id="KW-0675">Receptor</keyword>
<dbReference type="InterPro" id="IPR039426">
    <property type="entry name" value="TonB-dep_rcpt-like"/>
</dbReference>
<evidence type="ECO:0000256" key="6">
    <source>
        <dbReference type="ARBA" id="ARBA00023004"/>
    </source>
</evidence>
<evidence type="ECO:0000256" key="12">
    <source>
        <dbReference type="SAM" id="SignalP"/>
    </source>
</evidence>
<dbReference type="Gene3D" id="2.40.170.20">
    <property type="entry name" value="TonB-dependent receptor, beta-barrel domain"/>
    <property type="match status" value="1"/>
</dbReference>
<evidence type="ECO:0000313" key="14">
    <source>
        <dbReference type="EMBL" id="WEK45174.1"/>
    </source>
</evidence>
<keyword evidence="5 10" id="KW-0812">Transmembrane</keyword>
<keyword evidence="3 10" id="KW-1134">Transmembrane beta strand</keyword>
<evidence type="ECO:0000259" key="13">
    <source>
        <dbReference type="SMART" id="SM00965"/>
    </source>
</evidence>
<keyword evidence="7 11" id="KW-0798">TonB box</keyword>
<evidence type="ECO:0000256" key="10">
    <source>
        <dbReference type="PROSITE-ProRule" id="PRU01360"/>
    </source>
</evidence>
<evidence type="ECO:0000256" key="8">
    <source>
        <dbReference type="ARBA" id="ARBA00023136"/>
    </source>
</evidence>
<keyword evidence="2 10" id="KW-0813">Transport</keyword>
<dbReference type="EMBL" id="CP119316">
    <property type="protein sequence ID" value="WEK45174.1"/>
    <property type="molecule type" value="Genomic_DNA"/>
</dbReference>
<dbReference type="InterPro" id="IPR000531">
    <property type="entry name" value="Beta-barrel_TonB"/>
</dbReference>
<feature type="chain" id="PRO_5042573134" evidence="12">
    <location>
        <begin position="27"/>
        <end position="930"/>
    </location>
</feature>